<dbReference type="InterPro" id="IPR011763">
    <property type="entry name" value="COA_CT_C"/>
</dbReference>
<dbReference type="InterPro" id="IPR029045">
    <property type="entry name" value="ClpP/crotonase-like_dom_sf"/>
</dbReference>
<dbReference type="RefSeq" id="WP_116556243.1">
    <property type="nucleotide sequence ID" value="NZ_QCZG01000064.1"/>
</dbReference>
<proteinExistence type="predicted"/>
<evidence type="ECO:0000259" key="1">
    <source>
        <dbReference type="PROSITE" id="PS50980"/>
    </source>
</evidence>
<dbReference type="EMBL" id="QCZG01000064">
    <property type="protein sequence ID" value="PWA05790.1"/>
    <property type="molecule type" value="Genomic_DNA"/>
</dbReference>
<dbReference type="Gene3D" id="3.90.226.10">
    <property type="entry name" value="2-enoyl-CoA Hydratase, Chain A, domain 1"/>
    <property type="match status" value="2"/>
</dbReference>
<evidence type="ECO:0000313" key="4">
    <source>
        <dbReference type="Proteomes" id="UP000245998"/>
    </source>
</evidence>
<evidence type="ECO:0000259" key="2">
    <source>
        <dbReference type="PROSITE" id="PS50989"/>
    </source>
</evidence>
<dbReference type="PANTHER" id="PTHR43842:SF2">
    <property type="entry name" value="PROPIONYL-COA CARBOXYLASE BETA CHAIN, MITOCHONDRIAL"/>
    <property type="match status" value="1"/>
</dbReference>
<dbReference type="PROSITE" id="PS50989">
    <property type="entry name" value="COA_CT_CTER"/>
    <property type="match status" value="1"/>
</dbReference>
<evidence type="ECO:0000313" key="3">
    <source>
        <dbReference type="EMBL" id="PWA05790.1"/>
    </source>
</evidence>
<gene>
    <name evidence="3" type="ORF">DCC39_17835</name>
</gene>
<feature type="domain" description="CoA carboxyltransferase C-terminal" evidence="2">
    <location>
        <begin position="275"/>
        <end position="510"/>
    </location>
</feature>
<protein>
    <submittedName>
        <fullName evidence="3">Acyl-CoA carboxylase</fullName>
    </submittedName>
</protein>
<dbReference type="OrthoDB" id="9803706at2"/>
<reference evidence="3 4" key="1">
    <citation type="submission" date="2018-04" db="EMBL/GenBank/DDBJ databases">
        <title>Camelliibacillus theae gen. nov., sp. nov., isolated from Pu'er tea.</title>
        <authorList>
            <person name="Niu L."/>
        </authorList>
    </citation>
    <scope>NUCLEOTIDE SEQUENCE [LARGE SCALE GENOMIC DNA]</scope>
    <source>
        <strain evidence="3 4">T8</strain>
    </source>
</reference>
<comment type="caution">
    <text evidence="3">The sequence shown here is derived from an EMBL/GenBank/DDBJ whole genome shotgun (WGS) entry which is preliminary data.</text>
</comment>
<sequence length="529" mass="57999">MTSKTDRSNSGIESGKIYRLLDELSIKKGYLLDEQRSEAIKKQHRKGKLSARERINLLIDEGTFIELGMLVQHEGMEMMRGKDTPADGIVAGIGEVDGRTVAVIANDPTVLGGSIGKMGMEKQQRVVKTAKESGFPLVFLMEGGGHRIQEGLDSREFAREINLTLFQDLSLMSGWVPLIGAIFGDGFAGPANFASLCDFIPIVKDGTIGIAGPKLVKSALGEDLSKEELGGATFQTKETGMADLIVDSDEDCISEIKKYLSYFPSNANQSPQRVASEQPVNEVDQAILSVLPDSLYRVYDMSKVLNYIFDKDSMYEMKPQYAKNIITAFARINGKTIGIVANQPFYKGGIMDAAACTKASRFVSLCDAFNIPLITFIDVAGFMPGRRSETEGLVRKAGKLQFEFAQITVPKISVVVRKGYGFAYIVLGSQSNYTVAWPTAEICAMGIEGAVEVAYHKEISQAENPVQRKQDLIKKFQSQTGAMRGGEGFGVDDVINPLDTRFLIAKSLERFPEKLPKQFPPRKHGISPI</sequence>
<dbReference type="PROSITE" id="PS50980">
    <property type="entry name" value="COA_CT_NTER"/>
    <property type="match status" value="1"/>
</dbReference>
<dbReference type="Proteomes" id="UP000245998">
    <property type="component" value="Unassembled WGS sequence"/>
</dbReference>
<name>A0A2U1JKW2_9BACI</name>
<dbReference type="AlphaFoldDB" id="A0A2U1JKW2"/>
<keyword evidence="4" id="KW-1185">Reference proteome</keyword>
<dbReference type="GO" id="GO:0004658">
    <property type="term" value="F:propionyl-CoA carboxylase activity"/>
    <property type="evidence" value="ECO:0007669"/>
    <property type="project" value="TreeGrafter"/>
</dbReference>
<dbReference type="InterPro" id="IPR051047">
    <property type="entry name" value="AccD/PCCB"/>
</dbReference>
<dbReference type="InterPro" id="IPR011762">
    <property type="entry name" value="COA_CT_N"/>
</dbReference>
<organism evidence="3 4">
    <name type="scientific">Pueribacillus theae</name>
    <dbReference type="NCBI Taxonomy" id="2171751"/>
    <lineage>
        <taxon>Bacteria</taxon>
        <taxon>Bacillati</taxon>
        <taxon>Bacillota</taxon>
        <taxon>Bacilli</taxon>
        <taxon>Bacillales</taxon>
        <taxon>Bacillaceae</taxon>
        <taxon>Pueribacillus</taxon>
    </lineage>
</organism>
<feature type="domain" description="CoA carboxyltransferase N-terminal" evidence="1">
    <location>
        <begin position="17"/>
        <end position="275"/>
    </location>
</feature>
<dbReference type="SUPFAM" id="SSF52096">
    <property type="entry name" value="ClpP/crotonase"/>
    <property type="match status" value="2"/>
</dbReference>
<dbReference type="Pfam" id="PF01039">
    <property type="entry name" value="Carboxyl_trans"/>
    <property type="match status" value="1"/>
</dbReference>
<accession>A0A2U1JKW2</accession>
<dbReference type="InterPro" id="IPR034733">
    <property type="entry name" value="AcCoA_carboxyl_beta"/>
</dbReference>
<dbReference type="PANTHER" id="PTHR43842">
    <property type="entry name" value="PROPIONYL-COA CARBOXYLASE BETA CHAIN"/>
    <property type="match status" value="1"/>
</dbReference>